<dbReference type="VEuPathDB" id="FungiDB:RhiirA1_542891"/>
<reference evidence="1 2" key="1">
    <citation type="submission" date="2016-04" db="EMBL/GenBank/DDBJ databases">
        <title>Genome analyses suggest a sexual origin of heterokaryosis in a supposedly ancient asexual fungus.</title>
        <authorList>
            <person name="Ropars J."/>
            <person name="Sedzielewska K."/>
            <person name="Noel J."/>
            <person name="Charron P."/>
            <person name="Farinelli L."/>
            <person name="Marton T."/>
            <person name="Kruger M."/>
            <person name="Pelin A."/>
            <person name="Brachmann A."/>
            <person name="Corradi N."/>
        </authorList>
    </citation>
    <scope>NUCLEOTIDE SEQUENCE [LARGE SCALE GENOMIC DNA]</scope>
    <source>
        <strain evidence="1 2">C2</strain>
    </source>
</reference>
<organism evidence="1 2">
    <name type="scientific">Rhizophagus irregularis</name>
    <dbReference type="NCBI Taxonomy" id="588596"/>
    <lineage>
        <taxon>Eukaryota</taxon>
        <taxon>Fungi</taxon>
        <taxon>Fungi incertae sedis</taxon>
        <taxon>Mucoromycota</taxon>
        <taxon>Glomeromycotina</taxon>
        <taxon>Glomeromycetes</taxon>
        <taxon>Glomerales</taxon>
        <taxon>Glomeraceae</taxon>
        <taxon>Rhizophagus</taxon>
    </lineage>
</organism>
<dbReference type="VEuPathDB" id="FungiDB:RhiirFUN_019790"/>
<dbReference type="Proteomes" id="UP000233469">
    <property type="component" value="Unassembled WGS sequence"/>
</dbReference>
<reference evidence="1 2" key="2">
    <citation type="submission" date="2017-10" db="EMBL/GenBank/DDBJ databases">
        <title>Extensive intraspecific genome diversity in a model arbuscular mycorrhizal fungus.</title>
        <authorList>
            <person name="Chen E.C.H."/>
            <person name="Morin E."/>
            <person name="Baudet D."/>
            <person name="Noel J."/>
            <person name="Ndikumana S."/>
            <person name="Charron P."/>
            <person name="St-Onge C."/>
            <person name="Giorgi J."/>
            <person name="Grigoriev I.V."/>
            <person name="Roux C."/>
            <person name="Martin F.M."/>
            <person name="Corradi N."/>
        </authorList>
    </citation>
    <scope>NUCLEOTIDE SEQUENCE [LARGE SCALE GENOMIC DNA]</scope>
    <source>
        <strain evidence="1 2">C2</strain>
    </source>
</reference>
<evidence type="ECO:0000313" key="1">
    <source>
        <dbReference type="EMBL" id="PKK65637.1"/>
    </source>
</evidence>
<proteinExistence type="predicted"/>
<evidence type="ECO:0008006" key="3">
    <source>
        <dbReference type="Google" id="ProtNLM"/>
    </source>
</evidence>
<dbReference type="EMBL" id="LLXL01001223">
    <property type="protein sequence ID" value="PKK65637.1"/>
    <property type="molecule type" value="Genomic_DNA"/>
</dbReference>
<dbReference type="VEuPathDB" id="FungiDB:FUN_018380"/>
<protein>
    <recommendedName>
        <fullName evidence="3">Zinc-ribbon domain-containing protein</fullName>
    </recommendedName>
</protein>
<name>A0A2N1MVI5_9GLOM</name>
<gene>
    <name evidence="1" type="ORF">RhiirC2_853459</name>
</gene>
<accession>A0A2N1MVI5</accession>
<sequence length="378" mass="44369">MPKKLTLDMARKIAKKHDGECLSTEYINSKTPMLWKCHQGHIWSIPFNNIKNQKTWCPTCHSPRKTIDDMRQHARTRKGDCLSDKYYNRDTKLKWNCEKSHIWEARSEDVLRGTWYPVCAGNISYTIEIAKQIASDRNGECLSTEYINNCSKLLWKCIEGHLWSAPLFSIKNLGNWCPYYAGNARLTLEDMCTLAQKKGGGCLSDKYFNNSTKLKWVCKNNHIWEAVPASIRQGTWCPFCSRFTREKLCREIVSKYLRPPSKIRRPDFLKTPEYHQGLELDIPYYDYGFAIEVQGEQHEKFNKFFHRGDPNNFIKQQARDQLKKELCEENWITLRESCDNNDPKKASEIIDKHLQDRNFAVFDFTKPIGWDTPLTLDE</sequence>
<comment type="caution">
    <text evidence="1">The sequence shown here is derived from an EMBL/GenBank/DDBJ whole genome shotgun (WGS) entry which is preliminary data.</text>
</comment>
<dbReference type="AlphaFoldDB" id="A0A2N1MVI5"/>
<evidence type="ECO:0000313" key="2">
    <source>
        <dbReference type="Proteomes" id="UP000233469"/>
    </source>
</evidence>